<keyword evidence="1" id="KW-0479">Metal-binding</keyword>
<dbReference type="InterPro" id="IPR014752">
    <property type="entry name" value="Arrestin-like_C"/>
</dbReference>
<feature type="domain" description="FYVE-type" evidence="6">
    <location>
        <begin position="518"/>
        <end position="578"/>
    </location>
</feature>
<dbReference type="OMA" id="YVAGGNW"/>
<dbReference type="InterPro" id="IPR000306">
    <property type="entry name" value="Znf_FYVE"/>
</dbReference>
<feature type="region of interest" description="Disordered" evidence="5">
    <location>
        <begin position="251"/>
        <end position="271"/>
    </location>
</feature>
<dbReference type="PANTHER" id="PTHR39490:SF8">
    <property type="entry name" value="ZINC FINGER FYVE DOMAIN-CONTAINING PROTEIN 21"/>
    <property type="match status" value="1"/>
</dbReference>
<proteinExistence type="predicted"/>
<evidence type="ECO:0000256" key="1">
    <source>
        <dbReference type="ARBA" id="ARBA00022723"/>
    </source>
</evidence>
<dbReference type="Gene3D" id="2.60.40.640">
    <property type="match status" value="2"/>
</dbReference>
<dbReference type="Gene3D" id="3.30.40.10">
    <property type="entry name" value="Zinc/RING finger domain, C3HC4 (zinc finger)"/>
    <property type="match status" value="1"/>
</dbReference>
<name>C1MQH1_MICPC</name>
<dbReference type="GeneID" id="9683196"/>
<dbReference type="EMBL" id="GG663738">
    <property type="protein sequence ID" value="EEH57709.1"/>
    <property type="molecule type" value="Genomic_DNA"/>
</dbReference>
<dbReference type="InterPro" id="IPR052113">
    <property type="entry name" value="FYVE-type_Zinc_Finger"/>
</dbReference>
<dbReference type="eggNOG" id="KOG1786">
    <property type="taxonomic scope" value="Eukaryota"/>
</dbReference>
<evidence type="ECO:0000256" key="5">
    <source>
        <dbReference type="SAM" id="MobiDB-lite"/>
    </source>
</evidence>
<sequence>MSEIVAASPDVPATPSTPSAAPPTPEVPTARARVASSDATTNDSASSARAEPVAPSPGVRVSVDVDQGAYVAGDTVSGVVEVECDGPVKAKRVEVTIQGRERVTLQRTLTIPSSELAPFHHVQGTSHRDHHAFLKANPKPEIRNLVAEREWRARHGHESSSKNVSIVDDITQVETVFSERRVVIDVPDERGDGAGGSMRVGTTTKTFSAVVPRTAPSAFYVAGGNWSLGRGYLAEIVYTVAAAVVAAADEEPSGANGGGGDGSIGGGPAAPSVSLTPGEKILAANKKHFLVTQQGSNGGGGVTSGVTSGVGASAMMRASTMPAAGGGAAATATRKFITGGALKATISTDKRAYVPGADVAVVKIEANCTVGQPCHGMTTCAVVPIGLRAHGERWNKTFEMSTTKHPGFAPGYFGERTIAFPIPPGWPASTHGALIRCGYDVRTTFTLAGVNANLVVDVPMTIEPSASMYSDARPAGAPFDVVAAQHAGGAAGAFVLKAANVAATLPPGVVFRPPWADDKTSRACKSCYAPFTLVNRRHHCRACGDIFCKKCAGWKVDLPRLGYATPQRVCQGCMESARRTGGAFTPIEEPSASRAGWFAGVKEPEPTPPPPTSPPVETVSLEQLTGGHAAANATSDAMTPMTLEPTS</sequence>
<evidence type="ECO:0000313" key="7">
    <source>
        <dbReference type="EMBL" id="EEH57709.1"/>
    </source>
</evidence>
<dbReference type="KEGG" id="mpp:MICPUCDRAFT_57289"/>
<keyword evidence="2 4" id="KW-0863">Zinc-finger</keyword>
<dbReference type="AlphaFoldDB" id="C1MQH1"/>
<dbReference type="OrthoDB" id="443981at2759"/>
<feature type="region of interest" description="Disordered" evidence="5">
    <location>
        <begin position="1"/>
        <end position="60"/>
    </location>
</feature>
<dbReference type="SUPFAM" id="SSF81296">
    <property type="entry name" value="E set domains"/>
    <property type="match status" value="2"/>
</dbReference>
<dbReference type="PANTHER" id="PTHR39490">
    <property type="entry name" value="ARRESTIN DOMAIN-CONTAINING PROTEIN D"/>
    <property type="match status" value="1"/>
</dbReference>
<dbReference type="InterPro" id="IPR013083">
    <property type="entry name" value="Znf_RING/FYVE/PHD"/>
</dbReference>
<dbReference type="PROSITE" id="PS50178">
    <property type="entry name" value="ZF_FYVE"/>
    <property type="match status" value="1"/>
</dbReference>
<dbReference type="SMART" id="SM00064">
    <property type="entry name" value="FYVE"/>
    <property type="match status" value="1"/>
</dbReference>
<evidence type="ECO:0000256" key="3">
    <source>
        <dbReference type="ARBA" id="ARBA00022833"/>
    </source>
</evidence>
<reference evidence="7 8" key="1">
    <citation type="journal article" date="2009" name="Science">
        <title>Green evolution and dynamic adaptations revealed by genomes of the marine picoeukaryotes Micromonas.</title>
        <authorList>
            <person name="Worden A.Z."/>
            <person name="Lee J.H."/>
            <person name="Mock T."/>
            <person name="Rouze P."/>
            <person name="Simmons M.P."/>
            <person name="Aerts A.L."/>
            <person name="Allen A.E."/>
            <person name="Cuvelier M.L."/>
            <person name="Derelle E."/>
            <person name="Everett M.V."/>
            <person name="Foulon E."/>
            <person name="Grimwood J."/>
            <person name="Gundlach H."/>
            <person name="Henrissat B."/>
            <person name="Napoli C."/>
            <person name="McDonald S.M."/>
            <person name="Parker M.S."/>
            <person name="Rombauts S."/>
            <person name="Salamov A."/>
            <person name="Von Dassow P."/>
            <person name="Badger J.H."/>
            <person name="Coutinho P.M."/>
            <person name="Demir E."/>
            <person name="Dubchak I."/>
            <person name="Gentemann C."/>
            <person name="Eikrem W."/>
            <person name="Gready J.E."/>
            <person name="John U."/>
            <person name="Lanier W."/>
            <person name="Lindquist E.A."/>
            <person name="Lucas S."/>
            <person name="Mayer K.F."/>
            <person name="Moreau H."/>
            <person name="Not F."/>
            <person name="Otillar R."/>
            <person name="Panaud O."/>
            <person name="Pangilinan J."/>
            <person name="Paulsen I."/>
            <person name="Piegu B."/>
            <person name="Poliakov A."/>
            <person name="Robbens S."/>
            <person name="Schmutz J."/>
            <person name="Toulza E."/>
            <person name="Wyss T."/>
            <person name="Zelensky A."/>
            <person name="Zhou K."/>
            <person name="Armbrust E.V."/>
            <person name="Bhattacharya D."/>
            <person name="Goodenough U.W."/>
            <person name="Van de Peer Y."/>
            <person name="Grigoriev I.V."/>
        </authorList>
    </citation>
    <scope>NUCLEOTIDE SEQUENCE [LARGE SCALE GENOMIC DNA]</scope>
    <source>
        <strain evidence="7 8">CCMP1545</strain>
    </source>
</reference>
<dbReference type="InterPro" id="IPR014756">
    <property type="entry name" value="Ig_E-set"/>
</dbReference>
<dbReference type="GO" id="GO:0008270">
    <property type="term" value="F:zinc ion binding"/>
    <property type="evidence" value="ECO:0007669"/>
    <property type="project" value="UniProtKB-KW"/>
</dbReference>
<organism evidence="8">
    <name type="scientific">Micromonas pusilla (strain CCMP1545)</name>
    <name type="common">Picoplanktonic green alga</name>
    <dbReference type="NCBI Taxonomy" id="564608"/>
    <lineage>
        <taxon>Eukaryota</taxon>
        <taxon>Viridiplantae</taxon>
        <taxon>Chlorophyta</taxon>
        <taxon>Mamiellophyceae</taxon>
        <taxon>Mamiellales</taxon>
        <taxon>Mamiellaceae</taxon>
        <taxon>Micromonas</taxon>
    </lineage>
</organism>
<dbReference type="InterPro" id="IPR011011">
    <property type="entry name" value="Znf_FYVE_PHD"/>
</dbReference>
<accession>C1MQH1</accession>
<dbReference type="InterPro" id="IPR017455">
    <property type="entry name" value="Znf_FYVE-rel"/>
</dbReference>
<evidence type="ECO:0000259" key="6">
    <source>
        <dbReference type="PROSITE" id="PS50178"/>
    </source>
</evidence>
<evidence type="ECO:0000313" key="8">
    <source>
        <dbReference type="Proteomes" id="UP000001876"/>
    </source>
</evidence>
<keyword evidence="8" id="KW-1185">Reference proteome</keyword>
<feature type="region of interest" description="Disordered" evidence="5">
    <location>
        <begin position="599"/>
        <end position="647"/>
    </location>
</feature>
<gene>
    <name evidence="7" type="ORF">MICPUCDRAFT_57289</name>
</gene>
<dbReference type="Pfam" id="PF01363">
    <property type="entry name" value="FYVE"/>
    <property type="match status" value="1"/>
</dbReference>
<dbReference type="Proteomes" id="UP000001876">
    <property type="component" value="Unassembled WGS sequence"/>
</dbReference>
<keyword evidence="3" id="KW-0862">Zinc</keyword>
<dbReference type="STRING" id="564608.C1MQH1"/>
<evidence type="ECO:0000256" key="4">
    <source>
        <dbReference type="PROSITE-ProRule" id="PRU00091"/>
    </source>
</evidence>
<evidence type="ECO:0000256" key="2">
    <source>
        <dbReference type="ARBA" id="ARBA00022771"/>
    </source>
</evidence>
<feature type="compositionally biased region" description="Low complexity" evidence="5">
    <location>
        <begin position="1"/>
        <end position="19"/>
    </location>
</feature>
<feature type="compositionally biased region" description="Low complexity" evidence="5">
    <location>
        <begin position="27"/>
        <end position="50"/>
    </location>
</feature>
<dbReference type="RefSeq" id="XP_003057758.1">
    <property type="nucleotide sequence ID" value="XM_003057712.1"/>
</dbReference>
<protein>
    <submittedName>
        <fullName evidence="7">FYVE zinc finger protein</fullName>
    </submittedName>
</protein>
<feature type="compositionally biased region" description="Gly residues" evidence="5">
    <location>
        <begin position="255"/>
        <end position="268"/>
    </location>
</feature>
<dbReference type="SUPFAM" id="SSF57903">
    <property type="entry name" value="FYVE/PHD zinc finger"/>
    <property type="match status" value="1"/>
</dbReference>